<accession>A0ABN8B060</accession>
<name>A0ABN8B060_CHISP</name>
<sequence length="208" mass="24225">MLDFLDVSFRSLEALNATQHKEVVTRQPSIRSFKADIEVICSFCLKDHYIYNCKEFVKLSPEERRDVVQEKQLCFNCLVPGIYAQIIKEGLKRYGSVIAQNSHHGWFISGKVEECVCSVLYTETREVVLMNSQHETDKTIGRFWKSEELHPKNRKKTARETECEEKPKRRHSLTDGVRSILKCMAHCSEYQSLLLSNVCCKLYKPLEE</sequence>
<evidence type="ECO:0000313" key="2">
    <source>
        <dbReference type="Proteomes" id="UP001153292"/>
    </source>
</evidence>
<evidence type="ECO:0000313" key="1">
    <source>
        <dbReference type="EMBL" id="CAH0400928.1"/>
    </source>
</evidence>
<proteinExistence type="predicted"/>
<organism evidence="1 2">
    <name type="scientific">Chilo suppressalis</name>
    <name type="common">Asiatic rice borer moth</name>
    <dbReference type="NCBI Taxonomy" id="168631"/>
    <lineage>
        <taxon>Eukaryota</taxon>
        <taxon>Metazoa</taxon>
        <taxon>Ecdysozoa</taxon>
        <taxon>Arthropoda</taxon>
        <taxon>Hexapoda</taxon>
        <taxon>Insecta</taxon>
        <taxon>Pterygota</taxon>
        <taxon>Neoptera</taxon>
        <taxon>Endopterygota</taxon>
        <taxon>Lepidoptera</taxon>
        <taxon>Glossata</taxon>
        <taxon>Ditrysia</taxon>
        <taxon>Pyraloidea</taxon>
        <taxon>Crambidae</taxon>
        <taxon>Crambinae</taxon>
        <taxon>Chilo</taxon>
    </lineage>
</organism>
<reference evidence="1" key="1">
    <citation type="submission" date="2021-12" db="EMBL/GenBank/DDBJ databases">
        <authorList>
            <person name="King R."/>
        </authorList>
    </citation>
    <scope>NUCLEOTIDE SEQUENCE</scope>
</reference>
<dbReference type="EMBL" id="OU963911">
    <property type="protein sequence ID" value="CAH0400928.1"/>
    <property type="molecule type" value="Genomic_DNA"/>
</dbReference>
<dbReference type="Proteomes" id="UP001153292">
    <property type="component" value="Chromosome 18"/>
</dbReference>
<protein>
    <submittedName>
        <fullName evidence="1">Uncharacterized protein</fullName>
    </submittedName>
</protein>
<gene>
    <name evidence="1" type="ORF">CHILSU_LOCUS4136</name>
</gene>
<keyword evidence="2" id="KW-1185">Reference proteome</keyword>